<organism evidence="7">
    <name type="scientific">Brugia timori</name>
    <dbReference type="NCBI Taxonomy" id="42155"/>
    <lineage>
        <taxon>Eukaryota</taxon>
        <taxon>Metazoa</taxon>
        <taxon>Ecdysozoa</taxon>
        <taxon>Nematoda</taxon>
        <taxon>Chromadorea</taxon>
        <taxon>Rhabditida</taxon>
        <taxon>Spirurina</taxon>
        <taxon>Spiruromorpha</taxon>
        <taxon>Filarioidea</taxon>
        <taxon>Onchocercidae</taxon>
        <taxon>Brugia</taxon>
    </lineage>
</organism>
<evidence type="ECO:0000256" key="4">
    <source>
        <dbReference type="ARBA" id="ARBA00023306"/>
    </source>
</evidence>
<dbReference type="WBParaSite" id="BTMF_0000371101-mRNA-1">
    <property type="protein sequence ID" value="BTMF_0000371101-mRNA-1"/>
    <property type="gene ID" value="BTMF_0000371101"/>
</dbReference>
<keyword evidence="2" id="KW-0132">Cell division</keyword>
<dbReference type="GO" id="GO:0005680">
    <property type="term" value="C:anaphase-promoting complex"/>
    <property type="evidence" value="ECO:0007669"/>
    <property type="project" value="InterPro"/>
</dbReference>
<dbReference type="PANTHER" id="PTHR12827:SF3">
    <property type="entry name" value="ANAPHASE-PROMOTING COMPLEX SUBUNIT 1"/>
    <property type="match status" value="1"/>
</dbReference>
<name>A0A0R3QBI6_9BILA</name>
<dbReference type="Gene3D" id="1.25.10.10">
    <property type="entry name" value="Leucine-rich Repeat Variant"/>
    <property type="match status" value="1"/>
</dbReference>
<evidence type="ECO:0000313" key="5">
    <source>
        <dbReference type="EMBL" id="VDO13850.1"/>
    </source>
</evidence>
<dbReference type="InterPro" id="IPR011989">
    <property type="entry name" value="ARM-like"/>
</dbReference>
<dbReference type="AlphaFoldDB" id="A0A0R3QBI6"/>
<dbReference type="GO" id="GO:0007091">
    <property type="term" value="P:metaphase/anaphase transition of mitotic cell cycle"/>
    <property type="evidence" value="ECO:0007669"/>
    <property type="project" value="TreeGrafter"/>
</dbReference>
<proteinExistence type="inferred from homology"/>
<keyword evidence="4" id="KW-0131">Cell cycle</keyword>
<dbReference type="PANTHER" id="PTHR12827">
    <property type="entry name" value="MEIOTIC CHECKPOINT REGULATOR TSG24 FAMILY MEMBER"/>
    <property type="match status" value="1"/>
</dbReference>
<evidence type="ECO:0000256" key="2">
    <source>
        <dbReference type="ARBA" id="ARBA00022618"/>
    </source>
</evidence>
<evidence type="ECO:0000256" key="3">
    <source>
        <dbReference type="ARBA" id="ARBA00022776"/>
    </source>
</evidence>
<dbReference type="GO" id="GO:0031145">
    <property type="term" value="P:anaphase-promoting complex-dependent catabolic process"/>
    <property type="evidence" value="ECO:0007669"/>
    <property type="project" value="TreeGrafter"/>
</dbReference>
<reference evidence="7" key="1">
    <citation type="submission" date="2017-02" db="UniProtKB">
        <authorList>
            <consortium name="WormBaseParasite"/>
        </authorList>
    </citation>
    <scope>IDENTIFICATION</scope>
</reference>
<protein>
    <submittedName>
        <fullName evidence="7">Anaphase-promoting complex subunit 1</fullName>
    </submittedName>
</protein>
<dbReference type="InterPro" id="IPR024990">
    <property type="entry name" value="Apc1"/>
</dbReference>
<dbReference type="Proteomes" id="UP000280834">
    <property type="component" value="Unassembled WGS sequence"/>
</dbReference>
<gene>
    <name evidence="5" type="ORF">BTMF_LOCUS3016</name>
</gene>
<reference evidence="5 6" key="2">
    <citation type="submission" date="2018-11" db="EMBL/GenBank/DDBJ databases">
        <authorList>
            <consortium name="Pathogen Informatics"/>
        </authorList>
    </citation>
    <scope>NUCLEOTIDE SEQUENCE [LARGE SCALE GENOMIC DNA]</scope>
</reference>
<dbReference type="GO" id="GO:0060090">
    <property type="term" value="F:molecular adaptor activity"/>
    <property type="evidence" value="ECO:0007669"/>
    <property type="project" value="TreeGrafter"/>
</dbReference>
<dbReference type="GO" id="GO:0051301">
    <property type="term" value="P:cell division"/>
    <property type="evidence" value="ECO:0007669"/>
    <property type="project" value="UniProtKB-KW"/>
</dbReference>
<dbReference type="STRING" id="42155.A0A0R3QBI6"/>
<dbReference type="EMBL" id="UZAG01002637">
    <property type="protein sequence ID" value="VDO13850.1"/>
    <property type="molecule type" value="Genomic_DNA"/>
</dbReference>
<comment type="similarity">
    <text evidence="1">Belongs to the APC1 family.</text>
</comment>
<dbReference type="GO" id="GO:0070979">
    <property type="term" value="P:protein K11-linked ubiquitination"/>
    <property type="evidence" value="ECO:0007669"/>
    <property type="project" value="TreeGrafter"/>
</dbReference>
<sequence>MPSEEEIFLITRRRWKHDLRCINVIQMLDSRRPIFIPSSNETLSEASQREMAERLLKSFSMRNITHAFGRSTLDFRSFSPPLSRPRAIPPLNLQGRLHPSNTPIELSQSELVKPMIKWGAFYNAVAAGLCIGDSDSLHLDSEWLAMSINNLQGPEAAGLMYAFGLNGHITSMNLFTIHELLSSGDPVMSIAILLGCGASRRATADVQVVLY</sequence>
<evidence type="ECO:0000313" key="6">
    <source>
        <dbReference type="Proteomes" id="UP000280834"/>
    </source>
</evidence>
<evidence type="ECO:0000313" key="7">
    <source>
        <dbReference type="WBParaSite" id="BTMF_0000371101-mRNA-1"/>
    </source>
</evidence>
<keyword evidence="6" id="KW-1185">Reference proteome</keyword>
<evidence type="ECO:0000256" key="1">
    <source>
        <dbReference type="ARBA" id="ARBA00010547"/>
    </source>
</evidence>
<keyword evidence="3" id="KW-0498">Mitosis</keyword>
<accession>A0A0R3QBI6</accession>